<evidence type="ECO:0000313" key="2">
    <source>
        <dbReference type="EMBL" id="GFT37560.1"/>
    </source>
</evidence>
<dbReference type="InterPro" id="IPR011333">
    <property type="entry name" value="SKP1/BTB/POZ_sf"/>
</dbReference>
<dbReference type="Gene3D" id="3.30.710.10">
    <property type="entry name" value="Potassium Channel Kv1.1, Chain A"/>
    <property type="match status" value="1"/>
</dbReference>
<dbReference type="EMBL" id="BMAW01109237">
    <property type="protein sequence ID" value="GFT37560.1"/>
    <property type="molecule type" value="Genomic_DNA"/>
</dbReference>
<dbReference type="InterPro" id="IPR000210">
    <property type="entry name" value="BTB/POZ_dom"/>
</dbReference>
<dbReference type="AlphaFoldDB" id="A0A8X6NY69"/>
<feature type="domain" description="BTB" evidence="1">
    <location>
        <begin position="329"/>
        <end position="394"/>
    </location>
</feature>
<dbReference type="PROSITE" id="PS50097">
    <property type="entry name" value="BTB"/>
    <property type="match status" value="1"/>
</dbReference>
<proteinExistence type="predicted"/>
<comment type="caution">
    <text evidence="2">The sequence shown here is derived from an EMBL/GenBank/DDBJ whole genome shotgun (WGS) entry which is preliminary data.</text>
</comment>
<dbReference type="SUPFAM" id="SSF49599">
    <property type="entry name" value="TRAF domain-like"/>
    <property type="match status" value="2"/>
</dbReference>
<name>A0A8X6NY69_NEPPI</name>
<reference evidence="2" key="1">
    <citation type="submission" date="2020-08" db="EMBL/GenBank/DDBJ databases">
        <title>Multicomponent nature underlies the extraordinary mechanical properties of spider dragline silk.</title>
        <authorList>
            <person name="Kono N."/>
            <person name="Nakamura H."/>
            <person name="Mori M."/>
            <person name="Yoshida Y."/>
            <person name="Ohtoshi R."/>
            <person name="Malay A.D."/>
            <person name="Moran D.A.P."/>
            <person name="Tomita M."/>
            <person name="Numata K."/>
            <person name="Arakawa K."/>
        </authorList>
    </citation>
    <scope>NUCLEOTIDE SEQUENCE</scope>
</reference>
<dbReference type="Proteomes" id="UP000887013">
    <property type="component" value="Unassembled WGS sequence"/>
</dbReference>
<accession>A0A8X6NY69</accession>
<sequence length="501" mass="56971">MSIAKLEDGSRIFFWKITNLSFCGRKPSECLESPRFRAVTDSSSWKLKLFSTTTVFEFNRCDLCRIGTSDSKELLLSSNLSIVCADGTLAFFQAKLNRTLSVNSNLSFESIYDGKIVSENKEYFMPNGELTLRCCVTEIQPVVITTINTHIAIERFVKPWNIYDFSKCILGFRMSLPMTVCILGNRKFWIAFYLKGNDLGSSYMEVNIFNISYNSVVFDCKISALNIEGSARHSKQIKHHFEKDVNNPPNLLNNVFKMPLMYRRDLIGNKDTYLINDVLALQCEFIVSTGNPESSSSEIQTVYAKVEKDKPINSLGNDMQLLFNGQKYCDVTFKLADGKCIKVIKAILSARSAVFNAMFENNMSEKSSGVVEVSDVDYDTLRRLLFFIYTDTLEDIYDHATAVKLYIAADKYQILSLKDQCSKYLATKIPSESICDVMYLASKYGDQNLKNAILKIGKHPINVVNSCRWDNWWKRFSFTDTQSVNSMSKSKVTETSNKKSS</sequence>
<organism evidence="2 3">
    <name type="scientific">Nephila pilipes</name>
    <name type="common">Giant wood spider</name>
    <name type="synonym">Nephila maculata</name>
    <dbReference type="NCBI Taxonomy" id="299642"/>
    <lineage>
        <taxon>Eukaryota</taxon>
        <taxon>Metazoa</taxon>
        <taxon>Ecdysozoa</taxon>
        <taxon>Arthropoda</taxon>
        <taxon>Chelicerata</taxon>
        <taxon>Arachnida</taxon>
        <taxon>Araneae</taxon>
        <taxon>Araneomorphae</taxon>
        <taxon>Entelegynae</taxon>
        <taxon>Araneoidea</taxon>
        <taxon>Nephilidae</taxon>
        <taxon>Nephila</taxon>
    </lineage>
</organism>
<dbReference type="Pfam" id="PF00651">
    <property type="entry name" value="BTB"/>
    <property type="match status" value="1"/>
</dbReference>
<dbReference type="OrthoDB" id="6359943at2759"/>
<dbReference type="SUPFAM" id="SSF54695">
    <property type="entry name" value="POZ domain"/>
    <property type="match status" value="1"/>
</dbReference>
<gene>
    <name evidence="2" type="primary">mel-26</name>
    <name evidence="2" type="ORF">NPIL_512001</name>
</gene>
<evidence type="ECO:0000313" key="3">
    <source>
        <dbReference type="Proteomes" id="UP000887013"/>
    </source>
</evidence>
<evidence type="ECO:0000259" key="1">
    <source>
        <dbReference type="PROSITE" id="PS50097"/>
    </source>
</evidence>
<protein>
    <submittedName>
        <fullName evidence="2">Protein maternal effect lethal 26</fullName>
    </submittedName>
</protein>
<keyword evidence="3" id="KW-1185">Reference proteome</keyword>
<dbReference type="SMART" id="SM00225">
    <property type="entry name" value="BTB"/>
    <property type="match status" value="1"/>
</dbReference>
<dbReference type="PANTHER" id="PTHR24413">
    <property type="entry name" value="SPECKLE-TYPE POZ PROTEIN"/>
    <property type="match status" value="1"/>
</dbReference>